<evidence type="ECO:0000256" key="1">
    <source>
        <dbReference type="ARBA" id="ARBA00008791"/>
    </source>
</evidence>
<evidence type="ECO:0000313" key="4">
    <source>
        <dbReference type="Proteomes" id="UP000199577"/>
    </source>
</evidence>
<keyword evidence="4" id="KW-1185">Reference proteome</keyword>
<comment type="similarity">
    <text evidence="1">Belongs to the universal stress protein A family.</text>
</comment>
<dbReference type="PRINTS" id="PR01438">
    <property type="entry name" value="UNVRSLSTRESS"/>
</dbReference>
<protein>
    <submittedName>
        <fullName evidence="3">Nucleotide-binding universal stress protein, UspA family</fullName>
    </submittedName>
</protein>
<dbReference type="Pfam" id="PF00582">
    <property type="entry name" value="Usp"/>
    <property type="match status" value="2"/>
</dbReference>
<dbReference type="RefSeq" id="WP_090974742.1">
    <property type="nucleotide sequence ID" value="NZ_FOLL01000019.1"/>
</dbReference>
<dbReference type="SUPFAM" id="SSF52402">
    <property type="entry name" value="Adenine nucleotide alpha hydrolases-like"/>
    <property type="match status" value="2"/>
</dbReference>
<dbReference type="PANTHER" id="PTHR46268:SF6">
    <property type="entry name" value="UNIVERSAL STRESS PROTEIN UP12"/>
    <property type="match status" value="1"/>
</dbReference>
<feature type="domain" description="UspA" evidence="2">
    <location>
        <begin position="2"/>
        <end position="144"/>
    </location>
</feature>
<evidence type="ECO:0000259" key="2">
    <source>
        <dbReference type="Pfam" id="PF00582"/>
    </source>
</evidence>
<dbReference type="OrthoDB" id="9788959at2"/>
<dbReference type="Proteomes" id="UP000199577">
    <property type="component" value="Unassembled WGS sequence"/>
</dbReference>
<dbReference type="InterPro" id="IPR006016">
    <property type="entry name" value="UspA"/>
</dbReference>
<name>A0A1I1L713_9SPHI</name>
<dbReference type="InterPro" id="IPR014729">
    <property type="entry name" value="Rossmann-like_a/b/a_fold"/>
</dbReference>
<feature type="domain" description="UspA" evidence="2">
    <location>
        <begin position="154"/>
        <end position="276"/>
    </location>
</feature>
<accession>A0A1I1L713</accession>
<dbReference type="EMBL" id="FOLL01000019">
    <property type="protein sequence ID" value="SFC68854.1"/>
    <property type="molecule type" value="Genomic_DNA"/>
</dbReference>
<gene>
    <name evidence="3" type="ORF">SAMN05421747_11947</name>
</gene>
<dbReference type="PANTHER" id="PTHR46268">
    <property type="entry name" value="STRESS RESPONSE PROTEIN NHAX"/>
    <property type="match status" value="1"/>
</dbReference>
<dbReference type="STRING" id="623281.SAMN05421747_11947"/>
<reference evidence="3 4" key="1">
    <citation type="submission" date="2016-10" db="EMBL/GenBank/DDBJ databases">
        <authorList>
            <person name="de Groot N.N."/>
        </authorList>
    </citation>
    <scope>NUCLEOTIDE SEQUENCE [LARGE SCALE GENOMIC DNA]</scope>
    <source>
        <strain evidence="3 4">DSM 22900</strain>
    </source>
</reference>
<dbReference type="InterPro" id="IPR006015">
    <property type="entry name" value="Universal_stress_UspA"/>
</dbReference>
<dbReference type="Gene3D" id="3.40.50.620">
    <property type="entry name" value="HUPs"/>
    <property type="match status" value="2"/>
</dbReference>
<dbReference type="AlphaFoldDB" id="A0A1I1L713"/>
<sequence>MQTIIIATDFSDASRNAAKYAAALAQPLGTGRIVLYHSYDNNAAVTEVPVAEATPRLTHEGSLKALEQIKQELQPVVGNNAGVDIELAANGLPLVHGVNQLAEERHADLVVAGATGKTNLEQALVGSNTVSLASEVNAPLLIVPKDSSYTAISKIVFACDLKRVSESTPATEIGIWLERLTAKLLVLNVAPKDKRLGPDIISEQYKMHSLLDSLHPEYHYTESDDIADEIAHFAEKHDAGLIITIPKSYGFFEGLFHRSISKRLIKAADIPLLLLKEKNG</sequence>
<organism evidence="3 4">
    <name type="scientific">Parapedobacter composti</name>
    <dbReference type="NCBI Taxonomy" id="623281"/>
    <lineage>
        <taxon>Bacteria</taxon>
        <taxon>Pseudomonadati</taxon>
        <taxon>Bacteroidota</taxon>
        <taxon>Sphingobacteriia</taxon>
        <taxon>Sphingobacteriales</taxon>
        <taxon>Sphingobacteriaceae</taxon>
        <taxon>Parapedobacter</taxon>
    </lineage>
</organism>
<proteinExistence type="inferred from homology"/>
<evidence type="ECO:0000313" key="3">
    <source>
        <dbReference type="EMBL" id="SFC68854.1"/>
    </source>
</evidence>
<dbReference type="CDD" id="cd00293">
    <property type="entry name" value="USP-like"/>
    <property type="match status" value="1"/>
</dbReference>